<evidence type="ECO:0000259" key="2">
    <source>
        <dbReference type="Pfam" id="PF01266"/>
    </source>
</evidence>
<sequence length="178" mass="19045">MAGIERLECGPRSAVVVGAGTVGLSAAWFLQERGISVTVGDQAVSSRHWAARSLPAAPPSTPPRTHSGTRHRTKSEKPSPPMTIDPPTHNDTRPDTRSTSEPDLRADPKSGDGEHVVSEAPSLSEDERSELTWLRRENTLLRAERAILIRIASGYAKDTVTPLKHPVPDTPAGGAGPR</sequence>
<protein>
    <submittedName>
        <fullName evidence="3">Monoamine oxidase</fullName>
    </submittedName>
</protein>
<dbReference type="AlphaFoldDB" id="A0A7W9KPZ7"/>
<organism evidence="3 4">
    <name type="scientific">Kutzneria kofuensis</name>
    <dbReference type="NCBI Taxonomy" id="103725"/>
    <lineage>
        <taxon>Bacteria</taxon>
        <taxon>Bacillati</taxon>
        <taxon>Actinomycetota</taxon>
        <taxon>Actinomycetes</taxon>
        <taxon>Pseudonocardiales</taxon>
        <taxon>Pseudonocardiaceae</taxon>
        <taxon>Kutzneria</taxon>
    </lineage>
</organism>
<dbReference type="Pfam" id="PF01266">
    <property type="entry name" value="DAO"/>
    <property type="match status" value="1"/>
</dbReference>
<dbReference type="InterPro" id="IPR036188">
    <property type="entry name" value="FAD/NAD-bd_sf"/>
</dbReference>
<evidence type="ECO:0000313" key="3">
    <source>
        <dbReference type="EMBL" id="MBB5896576.1"/>
    </source>
</evidence>
<dbReference type="Gene3D" id="3.50.50.60">
    <property type="entry name" value="FAD/NAD(P)-binding domain"/>
    <property type="match status" value="1"/>
</dbReference>
<accession>A0A7W9KPZ7</accession>
<dbReference type="Proteomes" id="UP000585638">
    <property type="component" value="Unassembled WGS sequence"/>
</dbReference>
<feature type="region of interest" description="Disordered" evidence="1">
    <location>
        <begin position="50"/>
        <end position="129"/>
    </location>
</feature>
<evidence type="ECO:0000313" key="4">
    <source>
        <dbReference type="Proteomes" id="UP000585638"/>
    </source>
</evidence>
<proteinExistence type="predicted"/>
<dbReference type="EMBL" id="JACHIR010000001">
    <property type="protein sequence ID" value="MBB5896576.1"/>
    <property type="molecule type" value="Genomic_DNA"/>
</dbReference>
<reference evidence="3 4" key="1">
    <citation type="submission" date="2020-08" db="EMBL/GenBank/DDBJ databases">
        <title>Sequencing the genomes of 1000 actinobacteria strains.</title>
        <authorList>
            <person name="Klenk H.-P."/>
        </authorList>
    </citation>
    <scope>NUCLEOTIDE SEQUENCE [LARGE SCALE GENOMIC DNA]</scope>
    <source>
        <strain evidence="3 4">DSM 43851</strain>
    </source>
</reference>
<evidence type="ECO:0000256" key="1">
    <source>
        <dbReference type="SAM" id="MobiDB-lite"/>
    </source>
</evidence>
<keyword evidence="4" id="KW-1185">Reference proteome</keyword>
<dbReference type="SUPFAM" id="SSF51905">
    <property type="entry name" value="FAD/NAD(P)-binding domain"/>
    <property type="match status" value="1"/>
</dbReference>
<dbReference type="InterPro" id="IPR006076">
    <property type="entry name" value="FAD-dep_OxRdtase"/>
</dbReference>
<dbReference type="SUPFAM" id="SSF51971">
    <property type="entry name" value="Nucleotide-binding domain"/>
    <property type="match status" value="1"/>
</dbReference>
<comment type="caution">
    <text evidence="3">The sequence shown here is derived from an EMBL/GenBank/DDBJ whole genome shotgun (WGS) entry which is preliminary data.</text>
</comment>
<name>A0A7W9KPZ7_9PSEU</name>
<feature type="domain" description="FAD dependent oxidoreductase" evidence="2">
    <location>
        <begin position="14"/>
        <end position="43"/>
    </location>
</feature>
<gene>
    <name evidence="3" type="ORF">BJ998_007772</name>
</gene>
<feature type="compositionally biased region" description="Basic and acidic residues" evidence="1">
    <location>
        <begin position="88"/>
        <end position="117"/>
    </location>
</feature>